<gene>
    <name evidence="2" type="ORF">ERUC_LOCUS20993</name>
</gene>
<dbReference type="Proteomes" id="UP001642260">
    <property type="component" value="Unassembled WGS sequence"/>
</dbReference>
<dbReference type="EMBL" id="CAKOAT010205377">
    <property type="protein sequence ID" value="CAH8355238.1"/>
    <property type="molecule type" value="Genomic_DNA"/>
</dbReference>
<comment type="caution">
    <text evidence="2">The sequence shown here is derived from an EMBL/GenBank/DDBJ whole genome shotgun (WGS) entry which is preliminary data.</text>
</comment>
<dbReference type="AlphaFoldDB" id="A0ABC8KCE1"/>
<evidence type="ECO:0000313" key="2">
    <source>
        <dbReference type="EMBL" id="CAH8355238.1"/>
    </source>
</evidence>
<reference evidence="2 3" key="1">
    <citation type="submission" date="2022-03" db="EMBL/GenBank/DDBJ databases">
        <authorList>
            <person name="Macdonald S."/>
            <person name="Ahmed S."/>
            <person name="Newling K."/>
        </authorList>
    </citation>
    <scope>NUCLEOTIDE SEQUENCE [LARGE SCALE GENOMIC DNA]</scope>
</reference>
<feature type="region of interest" description="Disordered" evidence="1">
    <location>
        <begin position="1"/>
        <end position="87"/>
    </location>
</feature>
<feature type="compositionally biased region" description="Basic residues" evidence="1">
    <location>
        <begin position="249"/>
        <end position="259"/>
    </location>
</feature>
<keyword evidence="3" id="KW-1185">Reference proteome</keyword>
<protein>
    <submittedName>
        <fullName evidence="2">Uncharacterized protein</fullName>
    </submittedName>
</protein>
<organism evidence="2 3">
    <name type="scientific">Eruca vesicaria subsp. sativa</name>
    <name type="common">Garden rocket</name>
    <name type="synonym">Eruca sativa</name>
    <dbReference type="NCBI Taxonomy" id="29727"/>
    <lineage>
        <taxon>Eukaryota</taxon>
        <taxon>Viridiplantae</taxon>
        <taxon>Streptophyta</taxon>
        <taxon>Embryophyta</taxon>
        <taxon>Tracheophyta</taxon>
        <taxon>Spermatophyta</taxon>
        <taxon>Magnoliopsida</taxon>
        <taxon>eudicotyledons</taxon>
        <taxon>Gunneridae</taxon>
        <taxon>Pentapetalae</taxon>
        <taxon>rosids</taxon>
        <taxon>malvids</taxon>
        <taxon>Brassicales</taxon>
        <taxon>Brassicaceae</taxon>
        <taxon>Brassiceae</taxon>
        <taxon>Eruca</taxon>
    </lineage>
</organism>
<sequence>MYEERESKWSRVEDRGSRGYGDRRAKDSFENRRSRHSMSRSVRAGNDREDRLGRNDMYFSHSGNQDQVPYMEKGDHSGQGSGNDRSETGIHSEILQFKVGVEGKETLEADPVLLEDGLDLINEMLEEEVFDVVEMEVELAEGEVCTEDDLKLMKELGQNEDLAAVEQGFSELGDDNHVDEDEGMEADAVKDFKHPGSEENVQLADVEQDKESKDEAAKKQVARKRLFKTAVSLRGATSKQRMVKAILSPRKKAGSKHAPRPGDGGKQEENKGTSIPNTSIPKP</sequence>
<feature type="compositionally biased region" description="Basic and acidic residues" evidence="1">
    <location>
        <begin position="45"/>
        <end position="54"/>
    </location>
</feature>
<feature type="region of interest" description="Disordered" evidence="1">
    <location>
        <begin position="236"/>
        <end position="283"/>
    </location>
</feature>
<feature type="compositionally biased region" description="Polar residues" evidence="1">
    <location>
        <begin position="272"/>
        <end position="283"/>
    </location>
</feature>
<feature type="compositionally biased region" description="Basic and acidic residues" evidence="1">
    <location>
        <begin position="1"/>
        <end position="32"/>
    </location>
</feature>
<accession>A0ABC8KCE1</accession>
<evidence type="ECO:0000313" key="3">
    <source>
        <dbReference type="Proteomes" id="UP001642260"/>
    </source>
</evidence>
<name>A0ABC8KCE1_ERUVS</name>
<feature type="region of interest" description="Disordered" evidence="1">
    <location>
        <begin position="192"/>
        <end position="221"/>
    </location>
</feature>
<evidence type="ECO:0000256" key="1">
    <source>
        <dbReference type="SAM" id="MobiDB-lite"/>
    </source>
</evidence>
<proteinExistence type="predicted"/>
<feature type="compositionally biased region" description="Basic and acidic residues" evidence="1">
    <location>
        <begin position="207"/>
        <end position="218"/>
    </location>
</feature>